<dbReference type="GO" id="GO:0003677">
    <property type="term" value="F:DNA binding"/>
    <property type="evidence" value="ECO:0007669"/>
    <property type="project" value="UniProtKB-KW"/>
</dbReference>
<keyword evidence="1" id="KW-0238">DNA-binding</keyword>
<sequence>MCIVPACTCPIPATETFLPSRTRSPVLAKLPAFSSGIRRRQACTRQAQSVATWSLKQHEHCYYRFKTLLKYKLERAGGRLVECEEEYTSKICSGCGAIKTTSAAARSCLAVFDRDVNTVRNIFHKNMGLLL</sequence>
<dbReference type="EMBL" id="NBNE01000040">
    <property type="protein sequence ID" value="OWZ23861.1"/>
    <property type="molecule type" value="Genomic_DNA"/>
</dbReference>
<reference evidence="4" key="1">
    <citation type="submission" date="2017-03" db="EMBL/GenBank/DDBJ databases">
        <title>Phytopthora megakarya and P. palmivora, two closely related causual agents of cacao black pod achieved similar genome size and gene model numbers by different mechanisms.</title>
        <authorList>
            <person name="Ali S."/>
            <person name="Shao J."/>
            <person name="Larry D.J."/>
            <person name="Kronmiller B."/>
            <person name="Shen D."/>
            <person name="Strem M.D."/>
            <person name="Melnick R.L."/>
            <person name="Guiltinan M.J."/>
            <person name="Tyler B.M."/>
            <person name="Meinhardt L.W."/>
            <person name="Bailey B.A."/>
        </authorList>
    </citation>
    <scope>NUCLEOTIDE SEQUENCE [LARGE SCALE GENOMIC DNA]</scope>
    <source>
        <strain evidence="4">zdho120</strain>
    </source>
</reference>
<accession>A0A225X1U1</accession>
<dbReference type="AlphaFoldDB" id="A0A225X1U1"/>
<dbReference type="Pfam" id="PF07282">
    <property type="entry name" value="Cas12f1-like_TNB"/>
    <property type="match status" value="1"/>
</dbReference>
<dbReference type="InterPro" id="IPR010095">
    <property type="entry name" value="Cas12f1-like_TNB"/>
</dbReference>
<feature type="domain" description="Cas12f1-like TNB" evidence="2">
    <location>
        <begin position="62"/>
        <end position="122"/>
    </location>
</feature>
<proteinExistence type="predicted"/>
<evidence type="ECO:0000259" key="2">
    <source>
        <dbReference type="Pfam" id="PF07282"/>
    </source>
</evidence>
<dbReference type="OrthoDB" id="2438399at2759"/>
<organism evidence="3 4">
    <name type="scientific">Phytophthora megakarya</name>
    <dbReference type="NCBI Taxonomy" id="4795"/>
    <lineage>
        <taxon>Eukaryota</taxon>
        <taxon>Sar</taxon>
        <taxon>Stramenopiles</taxon>
        <taxon>Oomycota</taxon>
        <taxon>Peronosporomycetes</taxon>
        <taxon>Peronosporales</taxon>
        <taxon>Peronosporaceae</taxon>
        <taxon>Phytophthora</taxon>
    </lineage>
</organism>
<protein>
    <submittedName>
        <fullName evidence="3">Transposase</fullName>
    </submittedName>
</protein>
<evidence type="ECO:0000313" key="3">
    <source>
        <dbReference type="EMBL" id="OWZ23861.1"/>
    </source>
</evidence>
<name>A0A225X1U1_9STRA</name>
<comment type="caution">
    <text evidence="3">The sequence shown here is derived from an EMBL/GenBank/DDBJ whole genome shotgun (WGS) entry which is preliminary data.</text>
</comment>
<evidence type="ECO:0000256" key="1">
    <source>
        <dbReference type="ARBA" id="ARBA00023125"/>
    </source>
</evidence>
<keyword evidence="4" id="KW-1185">Reference proteome</keyword>
<evidence type="ECO:0000313" key="4">
    <source>
        <dbReference type="Proteomes" id="UP000198211"/>
    </source>
</evidence>
<dbReference type="Proteomes" id="UP000198211">
    <property type="component" value="Unassembled WGS sequence"/>
</dbReference>
<gene>
    <name evidence="3" type="ORF">PHMEG_0001185</name>
</gene>